<organism evidence="11 12">
    <name type="scientific">Dissophora globulifera</name>
    <dbReference type="NCBI Taxonomy" id="979702"/>
    <lineage>
        <taxon>Eukaryota</taxon>
        <taxon>Fungi</taxon>
        <taxon>Fungi incertae sedis</taxon>
        <taxon>Mucoromycota</taxon>
        <taxon>Mortierellomycotina</taxon>
        <taxon>Mortierellomycetes</taxon>
        <taxon>Mortierellales</taxon>
        <taxon>Mortierellaceae</taxon>
        <taxon>Dissophora</taxon>
    </lineage>
</organism>
<dbReference type="EMBL" id="JAAAIP010000131">
    <property type="protein sequence ID" value="KAG0324915.1"/>
    <property type="molecule type" value="Genomic_DNA"/>
</dbReference>
<feature type="compositionally biased region" description="Polar residues" evidence="9">
    <location>
        <begin position="92"/>
        <end position="106"/>
    </location>
</feature>
<comment type="catalytic activity">
    <reaction evidence="7">
        <text>L-threonyl-[protein] + ATP = O-phospho-L-threonyl-[protein] + ADP + H(+)</text>
        <dbReference type="Rhea" id="RHEA:46608"/>
        <dbReference type="Rhea" id="RHEA-COMP:11060"/>
        <dbReference type="Rhea" id="RHEA-COMP:11605"/>
        <dbReference type="ChEBI" id="CHEBI:15378"/>
        <dbReference type="ChEBI" id="CHEBI:30013"/>
        <dbReference type="ChEBI" id="CHEBI:30616"/>
        <dbReference type="ChEBI" id="CHEBI:61977"/>
        <dbReference type="ChEBI" id="CHEBI:456216"/>
        <dbReference type="EC" id="2.7.11.1"/>
    </reaction>
</comment>
<comment type="similarity">
    <text evidence="1">Belongs to the protein kinase superfamily. STE Ser/Thr protein kinase family. STE20 subfamily.</text>
</comment>
<evidence type="ECO:0000313" key="11">
    <source>
        <dbReference type="EMBL" id="KAG0324915.1"/>
    </source>
</evidence>
<evidence type="ECO:0000256" key="6">
    <source>
        <dbReference type="ARBA" id="ARBA00022840"/>
    </source>
</evidence>
<dbReference type="Proteomes" id="UP000738325">
    <property type="component" value="Unassembled WGS sequence"/>
</dbReference>
<feature type="compositionally biased region" description="Low complexity" evidence="9">
    <location>
        <begin position="29"/>
        <end position="47"/>
    </location>
</feature>
<keyword evidence="3" id="KW-0808">Transferase</keyword>
<evidence type="ECO:0000256" key="9">
    <source>
        <dbReference type="SAM" id="MobiDB-lite"/>
    </source>
</evidence>
<dbReference type="GO" id="GO:0005524">
    <property type="term" value="F:ATP binding"/>
    <property type="evidence" value="ECO:0007669"/>
    <property type="project" value="UniProtKB-KW"/>
</dbReference>
<dbReference type="InterPro" id="IPR000719">
    <property type="entry name" value="Prot_kinase_dom"/>
</dbReference>
<name>A0A9P6RQS1_9FUNG</name>
<evidence type="ECO:0000256" key="4">
    <source>
        <dbReference type="ARBA" id="ARBA00022741"/>
    </source>
</evidence>
<sequence length="429" mass="46526">MNHKEGAGERKRRRRSLSMTELPASWLAPESNLPSPPTSSTGPFSLLASSINTAFNDNNHSGNNDDDDSSGGSDKEDNCTVDTDSDNDIDESVSSTPRSFLRSQSYNERHSPWTPDASTATDVWAVGVACIELSQGRPPRPDMPILAMFGDQRHTGLKPQQLHHQSQREDGFLGIKPDNGFGSSFRGGYAEMFGNAGGVSWSNGQGAEDVHGVAQMDMSEEMWSFIAKCLTPVPEARPAVLDLLQDTFIVQNNKPCEELLARIRNMMDFVDHCTLISSSDVTSTPRHTENATTAATTVSYLLSPTSPSSLSLTAALSPLVSPSMTLSPLKASHMVDITLDEASIGPWLIPLVRPSVGSLYDASSFFDESGLPLPPPEPDTSGHVSGWKNQRISHPIVKQVLSRGQAGYMIFRHSRSPSLATIKESELEE</sequence>
<dbReference type="GO" id="GO:0005737">
    <property type="term" value="C:cytoplasm"/>
    <property type="evidence" value="ECO:0007669"/>
    <property type="project" value="TreeGrafter"/>
</dbReference>
<evidence type="ECO:0000256" key="5">
    <source>
        <dbReference type="ARBA" id="ARBA00022777"/>
    </source>
</evidence>
<dbReference type="SUPFAM" id="SSF56112">
    <property type="entry name" value="Protein kinase-like (PK-like)"/>
    <property type="match status" value="1"/>
</dbReference>
<gene>
    <name evidence="11" type="ORF">BGZ99_001274</name>
</gene>
<keyword evidence="5" id="KW-0418">Kinase</keyword>
<dbReference type="AlphaFoldDB" id="A0A9P6RQS1"/>
<protein>
    <recommendedName>
        <fullName evidence="10">Protein kinase domain-containing protein</fullName>
    </recommendedName>
</protein>
<keyword evidence="12" id="KW-1185">Reference proteome</keyword>
<dbReference type="OrthoDB" id="4062651at2759"/>
<evidence type="ECO:0000256" key="2">
    <source>
        <dbReference type="ARBA" id="ARBA00022527"/>
    </source>
</evidence>
<dbReference type="GO" id="GO:0004674">
    <property type="term" value="F:protein serine/threonine kinase activity"/>
    <property type="evidence" value="ECO:0007669"/>
    <property type="project" value="UniProtKB-KW"/>
</dbReference>
<dbReference type="Gene3D" id="1.10.510.10">
    <property type="entry name" value="Transferase(Phosphotransferase) domain 1"/>
    <property type="match status" value="1"/>
</dbReference>
<keyword evidence="2" id="KW-0723">Serine/threonine-protein kinase</keyword>
<dbReference type="InterPro" id="IPR050629">
    <property type="entry name" value="STE20/SPS1-PAK"/>
</dbReference>
<comment type="catalytic activity">
    <reaction evidence="8">
        <text>L-seryl-[protein] + ATP = O-phospho-L-seryl-[protein] + ADP + H(+)</text>
        <dbReference type="Rhea" id="RHEA:17989"/>
        <dbReference type="Rhea" id="RHEA-COMP:9863"/>
        <dbReference type="Rhea" id="RHEA-COMP:11604"/>
        <dbReference type="ChEBI" id="CHEBI:15378"/>
        <dbReference type="ChEBI" id="CHEBI:29999"/>
        <dbReference type="ChEBI" id="CHEBI:30616"/>
        <dbReference type="ChEBI" id="CHEBI:83421"/>
        <dbReference type="ChEBI" id="CHEBI:456216"/>
        <dbReference type="EC" id="2.7.11.1"/>
    </reaction>
</comment>
<feature type="region of interest" description="Disordered" evidence="9">
    <location>
        <begin position="1"/>
        <end position="117"/>
    </location>
</feature>
<dbReference type="PANTHER" id="PTHR48012:SF10">
    <property type="entry name" value="FI20177P1"/>
    <property type="match status" value="1"/>
</dbReference>
<evidence type="ECO:0000256" key="8">
    <source>
        <dbReference type="ARBA" id="ARBA00048679"/>
    </source>
</evidence>
<evidence type="ECO:0000313" key="12">
    <source>
        <dbReference type="Proteomes" id="UP000738325"/>
    </source>
</evidence>
<keyword evidence="4" id="KW-0547">Nucleotide-binding</keyword>
<keyword evidence="6" id="KW-0067">ATP-binding</keyword>
<evidence type="ECO:0000256" key="1">
    <source>
        <dbReference type="ARBA" id="ARBA00008874"/>
    </source>
</evidence>
<accession>A0A9P6RQS1</accession>
<dbReference type="PROSITE" id="PS50011">
    <property type="entry name" value="PROTEIN_KINASE_DOM"/>
    <property type="match status" value="1"/>
</dbReference>
<dbReference type="InterPro" id="IPR011009">
    <property type="entry name" value="Kinase-like_dom_sf"/>
</dbReference>
<evidence type="ECO:0000259" key="10">
    <source>
        <dbReference type="PROSITE" id="PS50011"/>
    </source>
</evidence>
<dbReference type="PANTHER" id="PTHR48012">
    <property type="entry name" value="STERILE20-LIKE KINASE, ISOFORM B-RELATED"/>
    <property type="match status" value="1"/>
</dbReference>
<evidence type="ECO:0000256" key="7">
    <source>
        <dbReference type="ARBA" id="ARBA00047899"/>
    </source>
</evidence>
<comment type="caution">
    <text evidence="11">The sequence shown here is derived from an EMBL/GenBank/DDBJ whole genome shotgun (WGS) entry which is preliminary data.</text>
</comment>
<evidence type="ECO:0000256" key="3">
    <source>
        <dbReference type="ARBA" id="ARBA00022679"/>
    </source>
</evidence>
<proteinExistence type="inferred from homology"/>
<reference evidence="11" key="1">
    <citation type="journal article" date="2020" name="Fungal Divers.">
        <title>Resolving the Mortierellaceae phylogeny through synthesis of multi-gene phylogenetics and phylogenomics.</title>
        <authorList>
            <person name="Vandepol N."/>
            <person name="Liber J."/>
            <person name="Desiro A."/>
            <person name="Na H."/>
            <person name="Kennedy M."/>
            <person name="Barry K."/>
            <person name="Grigoriev I.V."/>
            <person name="Miller A.N."/>
            <person name="O'Donnell K."/>
            <person name="Stajich J.E."/>
            <person name="Bonito G."/>
        </authorList>
    </citation>
    <scope>NUCLEOTIDE SEQUENCE</scope>
    <source>
        <strain evidence="11">REB-010B</strain>
    </source>
</reference>
<feature type="domain" description="Protein kinase" evidence="10">
    <location>
        <begin position="1"/>
        <end position="249"/>
    </location>
</feature>